<dbReference type="SUPFAM" id="SSF81321">
    <property type="entry name" value="Family A G protein-coupled receptor-like"/>
    <property type="match status" value="1"/>
</dbReference>
<keyword evidence="4 6" id="KW-1133">Transmembrane helix</keyword>
<evidence type="ECO:0000259" key="7">
    <source>
        <dbReference type="PROSITE" id="PS50262"/>
    </source>
</evidence>
<evidence type="ECO:0000256" key="2">
    <source>
        <dbReference type="ARBA" id="ARBA00005692"/>
    </source>
</evidence>
<evidence type="ECO:0000256" key="6">
    <source>
        <dbReference type="RuleBase" id="RU280813"/>
    </source>
</evidence>
<name>A0A7E4VVY1_PANRE</name>
<accession>A0A7E4VVY1</accession>
<keyword evidence="5 6" id="KW-0472">Membrane</keyword>
<dbReference type="InterPro" id="IPR017452">
    <property type="entry name" value="GPCR_Rhodpsn_7TM"/>
</dbReference>
<dbReference type="Proteomes" id="UP000492821">
    <property type="component" value="Unassembled WGS sequence"/>
</dbReference>
<feature type="transmembrane region" description="Helical" evidence="6">
    <location>
        <begin position="143"/>
        <end position="164"/>
    </location>
</feature>
<dbReference type="Pfam" id="PF02118">
    <property type="entry name" value="Srg"/>
    <property type="match status" value="1"/>
</dbReference>
<keyword evidence="8" id="KW-1185">Reference proteome</keyword>
<feature type="transmembrane region" description="Helical" evidence="6">
    <location>
        <begin position="107"/>
        <end position="131"/>
    </location>
</feature>
<dbReference type="PROSITE" id="PS50262">
    <property type="entry name" value="G_PROTEIN_RECEP_F1_2"/>
    <property type="match status" value="1"/>
</dbReference>
<reference evidence="9" key="2">
    <citation type="submission" date="2020-10" db="UniProtKB">
        <authorList>
            <consortium name="WormBaseParasite"/>
        </authorList>
    </citation>
    <scope>IDENTIFICATION</scope>
</reference>
<sequence length="187" mass="21883">MFAINRYTAICSPAFHMKIWKGKMLYIILAFIVLFPFIVNGYVLLEPHCSMFYKEVGCEDYLVMSLHMSSIINVVLTIVALCLIITGVCSSRNKIRSQTLARVNYKMIVYTAISTILFIPRHVCVLFTVLIPSQCDFFYDLAMWFFFSQHYLPILLLPMMNIIYRSAFKRFIRKRICCRNKIVIVVM</sequence>
<dbReference type="Gene3D" id="1.20.1070.10">
    <property type="entry name" value="Rhodopsin 7-helix transmembrane proteins"/>
    <property type="match status" value="1"/>
</dbReference>
<dbReference type="GO" id="GO:0007606">
    <property type="term" value="P:sensory perception of chemical stimulus"/>
    <property type="evidence" value="ECO:0007669"/>
    <property type="project" value="UniProtKB-UniRule"/>
</dbReference>
<evidence type="ECO:0000256" key="3">
    <source>
        <dbReference type="ARBA" id="ARBA00022692"/>
    </source>
</evidence>
<feature type="domain" description="G-protein coupled receptors family 1 profile" evidence="7">
    <location>
        <begin position="1"/>
        <end position="164"/>
    </location>
</feature>
<evidence type="ECO:0000313" key="8">
    <source>
        <dbReference type="Proteomes" id="UP000492821"/>
    </source>
</evidence>
<evidence type="ECO:0000256" key="5">
    <source>
        <dbReference type="ARBA" id="ARBA00023136"/>
    </source>
</evidence>
<protein>
    <recommendedName>
        <fullName evidence="6">Serpentine receptor class gamma</fullName>
    </recommendedName>
</protein>
<reference evidence="8" key="1">
    <citation type="journal article" date="2013" name="Genetics">
        <title>The draft genome and transcriptome of Panagrellus redivivus are shaped by the harsh demands of a free-living lifestyle.</title>
        <authorList>
            <person name="Srinivasan J."/>
            <person name="Dillman A.R."/>
            <person name="Macchietto M.G."/>
            <person name="Heikkinen L."/>
            <person name="Lakso M."/>
            <person name="Fracchia K.M."/>
            <person name="Antoshechkin I."/>
            <person name="Mortazavi A."/>
            <person name="Wong G."/>
            <person name="Sternberg P.W."/>
        </authorList>
    </citation>
    <scope>NUCLEOTIDE SEQUENCE [LARGE SCALE GENOMIC DNA]</scope>
    <source>
        <strain evidence="8">MT8872</strain>
    </source>
</reference>
<dbReference type="GO" id="GO:0004888">
    <property type="term" value="F:transmembrane signaling receptor activity"/>
    <property type="evidence" value="ECO:0007669"/>
    <property type="project" value="InterPro"/>
</dbReference>
<dbReference type="AlphaFoldDB" id="A0A7E4VVY1"/>
<evidence type="ECO:0000313" key="9">
    <source>
        <dbReference type="WBParaSite" id="Pan_g3818.t1"/>
    </source>
</evidence>
<comment type="similarity">
    <text evidence="2 6">Belongs to the nematode receptor-like protein srg family.</text>
</comment>
<dbReference type="GO" id="GO:0016020">
    <property type="term" value="C:membrane"/>
    <property type="evidence" value="ECO:0007669"/>
    <property type="project" value="UniProtKB-SubCell"/>
</dbReference>
<dbReference type="InterPro" id="IPR000609">
    <property type="entry name" value="7TM_GPCR_serpentine_rcpt_Srg"/>
</dbReference>
<feature type="transmembrane region" description="Helical" evidence="6">
    <location>
        <begin position="25"/>
        <end position="45"/>
    </location>
</feature>
<evidence type="ECO:0000256" key="4">
    <source>
        <dbReference type="ARBA" id="ARBA00022989"/>
    </source>
</evidence>
<dbReference type="WBParaSite" id="Pan_g3818.t1">
    <property type="protein sequence ID" value="Pan_g3818.t1"/>
    <property type="gene ID" value="Pan_g3818"/>
</dbReference>
<proteinExistence type="inferred from homology"/>
<comment type="caution">
    <text evidence="6">Lacks conserved residue(s) required for the propagation of feature annotation.</text>
</comment>
<comment type="subcellular location">
    <subcellularLocation>
        <location evidence="1">Membrane</location>
        <topology evidence="1">Multi-pass membrane protein</topology>
    </subcellularLocation>
</comment>
<feature type="transmembrane region" description="Helical" evidence="6">
    <location>
        <begin position="65"/>
        <end position="86"/>
    </location>
</feature>
<evidence type="ECO:0000256" key="1">
    <source>
        <dbReference type="ARBA" id="ARBA00004141"/>
    </source>
</evidence>
<organism evidence="8 9">
    <name type="scientific">Panagrellus redivivus</name>
    <name type="common">Microworm</name>
    <dbReference type="NCBI Taxonomy" id="6233"/>
    <lineage>
        <taxon>Eukaryota</taxon>
        <taxon>Metazoa</taxon>
        <taxon>Ecdysozoa</taxon>
        <taxon>Nematoda</taxon>
        <taxon>Chromadorea</taxon>
        <taxon>Rhabditida</taxon>
        <taxon>Tylenchina</taxon>
        <taxon>Panagrolaimomorpha</taxon>
        <taxon>Panagrolaimoidea</taxon>
        <taxon>Panagrolaimidae</taxon>
        <taxon>Panagrellus</taxon>
    </lineage>
</organism>
<keyword evidence="3 6" id="KW-0812">Transmembrane</keyword>